<accession>A0ABY0IH36</accession>
<dbReference type="Gene3D" id="3.30.565.10">
    <property type="entry name" value="Histidine kinase-like ATPase, C-terminal domain"/>
    <property type="match status" value="1"/>
</dbReference>
<dbReference type="CDD" id="cd00075">
    <property type="entry name" value="HATPase"/>
    <property type="match status" value="1"/>
</dbReference>
<name>A0ABY0IH36_9BACT</name>
<keyword evidence="2" id="KW-0808">Transferase</keyword>
<keyword evidence="6" id="KW-0902">Two-component regulatory system</keyword>
<feature type="transmembrane region" description="Helical" evidence="7">
    <location>
        <begin position="71"/>
        <end position="91"/>
    </location>
</feature>
<keyword evidence="10" id="KW-1185">Reference proteome</keyword>
<keyword evidence="7" id="KW-0812">Transmembrane</keyword>
<feature type="transmembrane region" description="Helical" evidence="7">
    <location>
        <begin position="151"/>
        <end position="175"/>
    </location>
</feature>
<organism evidence="9 10">
    <name type="scientific">Halobacteriovorax vibrionivorans</name>
    <dbReference type="NCBI Taxonomy" id="2152716"/>
    <lineage>
        <taxon>Bacteria</taxon>
        <taxon>Pseudomonadati</taxon>
        <taxon>Bdellovibrionota</taxon>
        <taxon>Bacteriovoracia</taxon>
        <taxon>Bacteriovoracales</taxon>
        <taxon>Halobacteriovoraceae</taxon>
        <taxon>Halobacteriovorax</taxon>
    </lineage>
</organism>
<keyword evidence="3" id="KW-0547">Nucleotide-binding</keyword>
<evidence type="ECO:0000256" key="5">
    <source>
        <dbReference type="ARBA" id="ARBA00022840"/>
    </source>
</evidence>
<sequence>MSVDEYIVVTRYVTIFAFSYFLYQASIGAYTYRKHLNVKAFWPILMCLSAGAYAVLIAVNTHVSDPKLSNFLLITYWFFAYWTYYCYLKAIEGFFGYELKKLWFSKFFCVAHSVYVVIGGFLYLFTSIDLMFKPREIPPSTLFTKALNLQIYPSFLVVLIGVMGLVVILYSTIVVWKELNRRNKNEYLFKTGLIVTLFASIWDTSIGTETIGYLVPIYYLGYVFESMRFNIYYQDLAFTKMYNLEKDMVKLSKVAQFGFASASIAHDIRNHLFVLNTANNRLEKELLEDQRRYTKKLRKHIAKILEVTDFYMNIFKKNYDSHKERIKISDVTMEAIDLVQEKIDKHKVKVELEIEDFDIDGNETELSLCLVNLIKNSLEEIKTTDTPWIKVITSSSQRFIKIVDSGNGIPRDQLKNIFEMGKTTKKDGSGFGVGLAITKQIIENSGYQLLVEEDSENTTFVINF</sequence>
<dbReference type="PANTHER" id="PTHR43065">
    <property type="entry name" value="SENSOR HISTIDINE KINASE"/>
    <property type="match status" value="1"/>
</dbReference>
<dbReference type="InterPro" id="IPR003594">
    <property type="entry name" value="HATPase_dom"/>
</dbReference>
<feature type="transmembrane region" description="Helical" evidence="7">
    <location>
        <begin position="211"/>
        <end position="231"/>
    </location>
</feature>
<dbReference type="SMART" id="SM00387">
    <property type="entry name" value="HATPase_c"/>
    <property type="match status" value="1"/>
</dbReference>
<dbReference type="Pfam" id="PF02518">
    <property type="entry name" value="HATPase_c"/>
    <property type="match status" value="1"/>
</dbReference>
<feature type="transmembrane region" description="Helical" evidence="7">
    <location>
        <begin position="187"/>
        <end position="205"/>
    </location>
</feature>
<evidence type="ECO:0000256" key="7">
    <source>
        <dbReference type="SAM" id="Phobius"/>
    </source>
</evidence>
<dbReference type="InterPro" id="IPR036890">
    <property type="entry name" value="HATPase_C_sf"/>
</dbReference>
<keyword evidence="5" id="KW-0067">ATP-binding</keyword>
<dbReference type="Proteomes" id="UP000443582">
    <property type="component" value="Unassembled WGS sequence"/>
</dbReference>
<evidence type="ECO:0000256" key="3">
    <source>
        <dbReference type="ARBA" id="ARBA00022741"/>
    </source>
</evidence>
<dbReference type="GO" id="GO:0016301">
    <property type="term" value="F:kinase activity"/>
    <property type="evidence" value="ECO:0007669"/>
    <property type="project" value="UniProtKB-KW"/>
</dbReference>
<evidence type="ECO:0000259" key="8">
    <source>
        <dbReference type="PROSITE" id="PS50109"/>
    </source>
</evidence>
<evidence type="ECO:0000256" key="4">
    <source>
        <dbReference type="ARBA" id="ARBA00022777"/>
    </source>
</evidence>
<keyword evidence="4 9" id="KW-0418">Kinase</keyword>
<evidence type="ECO:0000313" key="10">
    <source>
        <dbReference type="Proteomes" id="UP000443582"/>
    </source>
</evidence>
<reference evidence="10" key="1">
    <citation type="journal article" date="2019" name="Int. J. Syst. Evol. Microbiol.">
        <title>Halobacteriovorax valvorus sp. nov., a novel prokaryotic predator isolated from coastal seawater of China.</title>
        <authorList>
            <person name="Chen M.-X."/>
        </authorList>
    </citation>
    <scope>NUCLEOTIDE SEQUENCE [LARGE SCALE GENOMIC DNA]</scope>
    <source>
        <strain evidence="10">BL9</strain>
    </source>
</reference>
<dbReference type="PROSITE" id="PS50109">
    <property type="entry name" value="HIS_KIN"/>
    <property type="match status" value="1"/>
</dbReference>
<feature type="transmembrane region" description="Helical" evidence="7">
    <location>
        <begin position="103"/>
        <end position="125"/>
    </location>
</feature>
<dbReference type="RefSeq" id="WP_114705211.1">
    <property type="nucleotide sequence ID" value="NZ_QDKL01000001.1"/>
</dbReference>
<dbReference type="PANTHER" id="PTHR43065:SF10">
    <property type="entry name" value="PEROXIDE STRESS-ACTIVATED HISTIDINE KINASE MAK3"/>
    <property type="match status" value="1"/>
</dbReference>
<feature type="transmembrane region" description="Helical" evidence="7">
    <location>
        <begin position="40"/>
        <end position="59"/>
    </location>
</feature>
<proteinExistence type="predicted"/>
<dbReference type="SUPFAM" id="SSF55874">
    <property type="entry name" value="ATPase domain of HSP90 chaperone/DNA topoisomerase II/histidine kinase"/>
    <property type="match status" value="1"/>
</dbReference>
<feature type="domain" description="Histidine kinase" evidence="8">
    <location>
        <begin position="263"/>
        <end position="464"/>
    </location>
</feature>
<comment type="caution">
    <text evidence="9">The sequence shown here is derived from an EMBL/GenBank/DDBJ whole genome shotgun (WGS) entry which is preliminary data.</text>
</comment>
<dbReference type="InterPro" id="IPR005467">
    <property type="entry name" value="His_kinase_dom"/>
</dbReference>
<evidence type="ECO:0000256" key="6">
    <source>
        <dbReference type="ARBA" id="ARBA00023012"/>
    </source>
</evidence>
<dbReference type="Gene3D" id="1.10.287.130">
    <property type="match status" value="1"/>
</dbReference>
<keyword evidence="7" id="KW-0472">Membrane</keyword>
<feature type="transmembrane region" description="Helical" evidence="7">
    <location>
        <begin position="12"/>
        <end position="33"/>
    </location>
</feature>
<protein>
    <submittedName>
        <fullName evidence="9">HAMP domain-containing histidine kinase</fullName>
    </submittedName>
</protein>
<keyword evidence="1" id="KW-0597">Phosphoprotein</keyword>
<dbReference type="EMBL" id="QDKL01000001">
    <property type="protein sequence ID" value="RZF22266.1"/>
    <property type="molecule type" value="Genomic_DNA"/>
</dbReference>
<evidence type="ECO:0000256" key="2">
    <source>
        <dbReference type="ARBA" id="ARBA00022679"/>
    </source>
</evidence>
<evidence type="ECO:0000313" key="9">
    <source>
        <dbReference type="EMBL" id="RZF22266.1"/>
    </source>
</evidence>
<evidence type="ECO:0000256" key="1">
    <source>
        <dbReference type="ARBA" id="ARBA00022553"/>
    </source>
</evidence>
<gene>
    <name evidence="9" type="ORF">DAY19_00435</name>
</gene>
<keyword evidence="7" id="KW-1133">Transmembrane helix</keyword>